<evidence type="ECO:0000313" key="5">
    <source>
        <dbReference type="EMBL" id="PQJ16676.1"/>
    </source>
</evidence>
<keyword evidence="2" id="KW-0732">Signal</keyword>
<evidence type="ECO:0000313" key="6">
    <source>
        <dbReference type="Proteomes" id="UP000239366"/>
    </source>
</evidence>
<dbReference type="Pfam" id="PF07703">
    <property type="entry name" value="A2M_BRD"/>
    <property type="match status" value="1"/>
</dbReference>
<dbReference type="Pfam" id="PF17972">
    <property type="entry name" value="bMG5"/>
    <property type="match status" value="1"/>
</dbReference>
<dbReference type="OrthoDB" id="9767116at2"/>
<name>A0A2S7TB27_9FLAO</name>
<evidence type="ECO:0008006" key="7">
    <source>
        <dbReference type="Google" id="ProtNLM"/>
    </source>
</evidence>
<dbReference type="InterPro" id="IPR041462">
    <property type="entry name" value="Bact_A2M_MG6"/>
</dbReference>
<dbReference type="InterPro" id="IPR051802">
    <property type="entry name" value="YfhM-like"/>
</dbReference>
<dbReference type="Pfam" id="PF01835">
    <property type="entry name" value="MG2"/>
    <property type="match status" value="1"/>
</dbReference>
<comment type="similarity">
    <text evidence="1">Belongs to the protease inhibitor I39 (alpha-2-macroglobulin) family. Bacterial alpha-2-macroglobulin subfamily.</text>
</comment>
<dbReference type="Pfam" id="PF17962">
    <property type="entry name" value="bMG6"/>
    <property type="match status" value="1"/>
</dbReference>
<dbReference type="Pfam" id="PF11974">
    <property type="entry name" value="bMG3"/>
    <property type="match status" value="1"/>
</dbReference>
<dbReference type="Gene3D" id="2.60.40.1930">
    <property type="match status" value="1"/>
</dbReference>
<dbReference type="EMBL" id="MQVX01000001">
    <property type="protein sequence ID" value="PQJ16676.1"/>
    <property type="molecule type" value="Genomic_DNA"/>
</dbReference>
<dbReference type="PANTHER" id="PTHR40094:SF1">
    <property type="entry name" value="UBIQUITIN DOMAIN-CONTAINING PROTEIN"/>
    <property type="match status" value="1"/>
</dbReference>
<sequence length="1864" mass="209205">MNTLHRFLGSSLIVLLLVSSCKKKAPADQQDNLYQFREYISYHSQGIQSIAEPVVIGLTQALEQFEMDQEIPAEYLQMDPEVKGRLVVENSNTLVFEPEAYLQPDQEYQVNLHLDKLYDGVKKEFRNYRFAFATIAPAFKVDLSSLQSYDRNWQYLEGRLRGSDFLPREKMKDLIQASLGGESLTINWKLSDSDQSSYDFTVDSIPRVAEARNLQLSWDGSSVNADTKGNSSFSIPGLKDFTVISARATGSPNTMLLINFSEPLDEGQELKGLVQIGNQSNLRYEVDGNLLRVYPSIRVQGEARVKVNPGLQSIYGAKLSKSFSEVLGFEQLKPAVRMISKGTILPNAKSTPIYFETVNLNAVEVRVIKVFQDNMLQFLQDQDLGVSYRRDLRRVGRRVAYKVIDLTKDGQTNTSFWKAHALDLSDMIEADPGALYRVEFSFKKEHSAYGCVDDEGSASSGSEFEYSEAVPYDANTEQDPDEARREEQYWDNELYNWRRYRYNWRERNNPCHEAYYNEDRLVFTNLMGSDLGLIAKKSKNQSYHFIVTDLLSAKALQGAQVKLYNYQQQLLSTLTTDRNGVAIFDAKQNVAFAVAELNNMFAYAKLNDGNALSMSKFDISGEQLQEGLQGFTYTERGVHRPGETIHLTFVLDDSANPLPKGHPVELEVTDARGKLAERIILKGVPQEVGNGLYAKQEGNFYYFPIQTAEDAPTGSWYARIRVGGAQFSKSLKVATVKPNRLKIDLSFKNAILEGNKPIRGELKGSWLHGAPARNLKYEIQSTLRLKRNPFPEHNGYEFTDPVRDFYEVQNTFSKGQLDASGLKSFQEQFSVSKKSPGMLEATFTTKLLEGGGDFSLDVMSQPLAPYSHFVGLKSPEAQRYGSFFTDQNNAFELLSVDAQGKKSGNRKLTVQVYKIEWRWWWNRGYDNLSRYENSTYHRPFKTEEITTDAQGKAQFDLNIPEDESGRFLIRILDKSSGHATGRIAYFYRDWWKRAGSQDAESAKMLIFSADKDRYTTGETARITFPSDQGSRALISIENGTEVLQTLWVNTTTKETVADIPIQADMAPNVYFTVSLLQPHTERKNDLPLRLYGVIPVLVDDPATQLEPQLQLAKEIKPETNFDVKVSEANNKSMTYTLAVVDEGLLDLTRFATPDIHKAFYARQALGVKTFDIFDDVMGAYSLSVDNIYAVGGGGSADGGKNRKAQRFKPMVKFIGPFELKAGKTATHSLKMPNYIGSVRTMVIAGNDKKAYGKAEETTPVRKPLMVLSSVPRKLSPGEKVTVPVTVFALDKKVKTVQVKVKGGQGLKPLGATTKSIQFTQIGDQIVNFDFEVLPNTDRTVIDVEVSGAGEKATDQTEVGIFNPNPVVRTQKTYRLAANESRDLNFEPFGTPGTRSASIELSTLPAMDLNGRLDYLIRYPHGCVEQTTSAAFPQLFLADIMDLNYDRKRDTETNVKKAIKRLGSYQAPTGGLSYWPGGSTADDWGTSYAGHFMLEAKSKGYSLPLSFYSNWLAYQKKAARSWSASDNRGTTLAQAYRLYTLALAGQADLSAMNRLRELPKLSNNAKWRLAAAYALIGKKGAAQTLMDSANLDFVPSRYDYYTYGSAFRNRAMALETLVILEDDRQREVSLALARSLASQGWYSTQETAYALLALTKMVEKNGGKSIAVQLTQRGKSEDIKTPQALASRPLFAQADAVDFKLTNQQDNVVYATLTQSGKLALGREISSERNLRVRVRYFDGSGNEIDVKELRQGSEITAQIQVTNLSNDYVNQLALTQIFPSGWEVVNTSFTGLGQQGTQSANYTDIRDDRIRYYFNLGRRKSKTFRIQLNASYLGEYYLPGAQAEAMYNDDYLARNKGQWVKIVQ</sequence>
<evidence type="ECO:0000256" key="2">
    <source>
        <dbReference type="ARBA" id="ARBA00022729"/>
    </source>
</evidence>
<proteinExistence type="inferred from homology"/>
<dbReference type="RefSeq" id="WP_105002343.1">
    <property type="nucleotide sequence ID" value="NZ_MQVX01000001.1"/>
</dbReference>
<dbReference type="InterPro" id="IPR021868">
    <property type="entry name" value="Alpha_2_Macroglob_MG3"/>
</dbReference>
<evidence type="ECO:0000259" key="4">
    <source>
        <dbReference type="SMART" id="SM01360"/>
    </source>
</evidence>
<dbReference type="SMART" id="SM01359">
    <property type="entry name" value="A2M_N_2"/>
    <property type="match status" value="1"/>
</dbReference>
<comment type="caution">
    <text evidence="5">The sequence shown here is derived from an EMBL/GenBank/DDBJ whole genome shotgun (WGS) entry which is preliminary data.</text>
</comment>
<accession>A0A2S7TB27</accession>
<dbReference type="InterPro" id="IPR001599">
    <property type="entry name" value="Macroglobln_a2"/>
</dbReference>
<organism evidence="5 6">
    <name type="scientific">Aureicoccus marinus</name>
    <dbReference type="NCBI Taxonomy" id="754435"/>
    <lineage>
        <taxon>Bacteria</taxon>
        <taxon>Pseudomonadati</taxon>
        <taxon>Bacteroidota</taxon>
        <taxon>Flavobacteriia</taxon>
        <taxon>Flavobacteriales</taxon>
        <taxon>Flavobacteriaceae</taxon>
        <taxon>Aureicoccus</taxon>
    </lineage>
</organism>
<dbReference type="SMART" id="SM01419">
    <property type="entry name" value="Thiol-ester_cl"/>
    <property type="match status" value="1"/>
</dbReference>
<evidence type="ECO:0000259" key="3">
    <source>
        <dbReference type="SMART" id="SM01359"/>
    </source>
</evidence>
<feature type="domain" description="Alpha-2-macroglobulin" evidence="4">
    <location>
        <begin position="1211"/>
        <end position="1300"/>
    </location>
</feature>
<dbReference type="PROSITE" id="PS51257">
    <property type="entry name" value="PROKAR_LIPOPROTEIN"/>
    <property type="match status" value="1"/>
</dbReference>
<dbReference type="SUPFAM" id="SSF48239">
    <property type="entry name" value="Terpenoid cyclases/Protein prenyltransferases"/>
    <property type="match status" value="1"/>
</dbReference>
<dbReference type="CDD" id="cd02891">
    <property type="entry name" value="A2M_like"/>
    <property type="match status" value="1"/>
</dbReference>
<dbReference type="GO" id="GO:0004866">
    <property type="term" value="F:endopeptidase inhibitor activity"/>
    <property type="evidence" value="ECO:0007669"/>
    <property type="project" value="InterPro"/>
</dbReference>
<dbReference type="InterPro" id="IPR047565">
    <property type="entry name" value="Alpha-macroglob_thiol-ester_cl"/>
</dbReference>
<dbReference type="Proteomes" id="UP000239366">
    <property type="component" value="Unassembled WGS sequence"/>
</dbReference>
<dbReference type="InterPro" id="IPR008930">
    <property type="entry name" value="Terpenoid_cyclase/PrenylTrfase"/>
</dbReference>
<protein>
    <recommendedName>
        <fullName evidence="7">Alpha-2-macroglobulin</fullName>
    </recommendedName>
</protein>
<dbReference type="InterPro" id="IPR041246">
    <property type="entry name" value="Bact_MG10"/>
</dbReference>
<evidence type="ECO:0000256" key="1">
    <source>
        <dbReference type="ARBA" id="ARBA00010556"/>
    </source>
</evidence>
<dbReference type="InterPro" id="IPR041203">
    <property type="entry name" value="Bact_A2M_MG5"/>
</dbReference>
<reference evidence="6" key="1">
    <citation type="submission" date="2016-11" db="EMBL/GenBank/DDBJ databases">
        <title>Trade-off between light-utilization and light-protection in marine flavobacteria.</title>
        <authorList>
            <person name="Kumagai Y."/>
            <person name="Yoshizawa S."/>
            <person name="Kogure K."/>
        </authorList>
    </citation>
    <scope>NUCLEOTIDE SEQUENCE [LARGE SCALE GENOMIC DNA]</scope>
    <source>
        <strain evidence="6">SG-18</strain>
    </source>
</reference>
<dbReference type="Gene3D" id="1.50.10.20">
    <property type="match status" value="1"/>
</dbReference>
<dbReference type="Pfam" id="PF17973">
    <property type="entry name" value="bMG10"/>
    <property type="match status" value="1"/>
</dbReference>
<dbReference type="InterPro" id="IPR002890">
    <property type="entry name" value="MG2"/>
</dbReference>
<feature type="domain" description="Alpha-2-macroglobulin bait region" evidence="3">
    <location>
        <begin position="1005"/>
        <end position="1147"/>
    </location>
</feature>
<dbReference type="PANTHER" id="PTHR40094">
    <property type="entry name" value="ALPHA-2-MACROGLOBULIN HOMOLOG"/>
    <property type="match status" value="1"/>
</dbReference>
<dbReference type="InterPro" id="IPR011625">
    <property type="entry name" value="A2M_N_BRD"/>
</dbReference>
<gene>
    <name evidence="5" type="ORF">BST99_13955</name>
</gene>
<dbReference type="SMART" id="SM01360">
    <property type="entry name" value="A2M"/>
    <property type="match status" value="1"/>
</dbReference>
<keyword evidence="6" id="KW-1185">Reference proteome</keyword>
<dbReference type="Pfam" id="PF00207">
    <property type="entry name" value="A2M"/>
    <property type="match status" value="1"/>
</dbReference>